<evidence type="ECO:0000313" key="8">
    <source>
        <dbReference type="Proteomes" id="UP001314170"/>
    </source>
</evidence>
<dbReference type="PANTHER" id="PTHR24298:SF800">
    <property type="entry name" value="CYTOCHROME P450 89A2-RELATED"/>
    <property type="match status" value="1"/>
</dbReference>
<dbReference type="InterPro" id="IPR051103">
    <property type="entry name" value="Plant_metabolite_P450s"/>
</dbReference>
<evidence type="ECO:0000313" key="7">
    <source>
        <dbReference type="EMBL" id="CAK7333751.1"/>
    </source>
</evidence>
<protein>
    <recommendedName>
        <fullName evidence="9">Cytochrome P450</fullName>
    </recommendedName>
</protein>
<evidence type="ECO:0000256" key="2">
    <source>
        <dbReference type="ARBA" id="ARBA00004167"/>
    </source>
</evidence>
<keyword evidence="6" id="KW-0472">Membrane</keyword>
<comment type="subcellular location">
    <subcellularLocation>
        <location evidence="2">Membrane</location>
        <topology evidence="2">Single-pass membrane protein</topology>
    </subcellularLocation>
</comment>
<dbReference type="GO" id="GO:0020037">
    <property type="term" value="F:heme binding"/>
    <property type="evidence" value="ECO:0007669"/>
    <property type="project" value="InterPro"/>
</dbReference>
<sequence length="158" mass="17653">MRMEIAHLCIKFLIAGTDTIPTALEWIMANLGKYPQIQEKLFIEIKGVVGNGKEDVKESDLIAKDESSDFGRPEEAHFVAPNAVAQDVVLDEYLIPKNASINFIVADMGLDPKVWEDPMAFKPDRILNTGSQEIDITGSREIKMMPFGAGMMLIWLRS</sequence>
<gene>
    <name evidence="7" type="ORF">DCAF_LOCUS9599</name>
</gene>
<evidence type="ECO:0000256" key="5">
    <source>
        <dbReference type="ARBA" id="ARBA00022989"/>
    </source>
</evidence>
<dbReference type="InterPro" id="IPR036396">
    <property type="entry name" value="Cyt_P450_sf"/>
</dbReference>
<name>A0AAV1RF77_9ROSI</name>
<dbReference type="InterPro" id="IPR002401">
    <property type="entry name" value="Cyt_P450_E_grp-I"/>
</dbReference>
<keyword evidence="8" id="KW-1185">Reference proteome</keyword>
<dbReference type="InterPro" id="IPR001128">
    <property type="entry name" value="Cyt_P450"/>
</dbReference>
<dbReference type="Pfam" id="PF00067">
    <property type="entry name" value="p450"/>
    <property type="match status" value="2"/>
</dbReference>
<evidence type="ECO:0008006" key="9">
    <source>
        <dbReference type="Google" id="ProtNLM"/>
    </source>
</evidence>
<reference evidence="7 8" key="1">
    <citation type="submission" date="2024-01" db="EMBL/GenBank/DDBJ databases">
        <authorList>
            <person name="Waweru B."/>
        </authorList>
    </citation>
    <scope>NUCLEOTIDE SEQUENCE [LARGE SCALE GENOMIC DNA]</scope>
</reference>
<dbReference type="SUPFAM" id="SSF48264">
    <property type="entry name" value="Cytochrome P450"/>
    <property type="match status" value="1"/>
</dbReference>
<keyword evidence="4" id="KW-0479">Metal-binding</keyword>
<dbReference type="PRINTS" id="PR00463">
    <property type="entry name" value="EP450I"/>
</dbReference>
<dbReference type="AlphaFoldDB" id="A0AAV1RF77"/>
<comment type="caution">
    <text evidence="7">The sequence shown here is derived from an EMBL/GenBank/DDBJ whole genome shotgun (WGS) entry which is preliminary data.</text>
</comment>
<dbReference type="GO" id="GO:0016020">
    <property type="term" value="C:membrane"/>
    <property type="evidence" value="ECO:0007669"/>
    <property type="project" value="UniProtKB-SubCell"/>
</dbReference>
<dbReference type="Gene3D" id="1.10.630.10">
    <property type="entry name" value="Cytochrome P450"/>
    <property type="match status" value="2"/>
</dbReference>
<dbReference type="PANTHER" id="PTHR24298">
    <property type="entry name" value="FLAVONOID 3'-MONOOXYGENASE-RELATED"/>
    <property type="match status" value="1"/>
</dbReference>
<evidence type="ECO:0000256" key="6">
    <source>
        <dbReference type="ARBA" id="ARBA00023136"/>
    </source>
</evidence>
<keyword evidence="5" id="KW-1133">Transmembrane helix</keyword>
<evidence type="ECO:0000256" key="4">
    <source>
        <dbReference type="ARBA" id="ARBA00022723"/>
    </source>
</evidence>
<proteinExistence type="predicted"/>
<evidence type="ECO:0000256" key="3">
    <source>
        <dbReference type="ARBA" id="ARBA00022692"/>
    </source>
</evidence>
<dbReference type="EMBL" id="CAWUPB010000936">
    <property type="protein sequence ID" value="CAK7333751.1"/>
    <property type="molecule type" value="Genomic_DNA"/>
</dbReference>
<keyword evidence="3" id="KW-0812">Transmembrane</keyword>
<dbReference type="GO" id="GO:0016709">
    <property type="term" value="F:oxidoreductase activity, acting on paired donors, with incorporation or reduction of molecular oxygen, NAD(P)H as one donor, and incorporation of one atom of oxygen"/>
    <property type="evidence" value="ECO:0007669"/>
    <property type="project" value="TreeGrafter"/>
</dbReference>
<accession>A0AAV1RF77</accession>
<dbReference type="GO" id="GO:0005506">
    <property type="term" value="F:iron ion binding"/>
    <property type="evidence" value="ECO:0007669"/>
    <property type="project" value="InterPro"/>
</dbReference>
<dbReference type="Proteomes" id="UP001314170">
    <property type="component" value="Unassembled WGS sequence"/>
</dbReference>
<comment type="cofactor">
    <cofactor evidence="1">
        <name>heme</name>
        <dbReference type="ChEBI" id="CHEBI:30413"/>
    </cofactor>
</comment>
<evidence type="ECO:0000256" key="1">
    <source>
        <dbReference type="ARBA" id="ARBA00001971"/>
    </source>
</evidence>
<organism evidence="7 8">
    <name type="scientific">Dovyalis caffra</name>
    <dbReference type="NCBI Taxonomy" id="77055"/>
    <lineage>
        <taxon>Eukaryota</taxon>
        <taxon>Viridiplantae</taxon>
        <taxon>Streptophyta</taxon>
        <taxon>Embryophyta</taxon>
        <taxon>Tracheophyta</taxon>
        <taxon>Spermatophyta</taxon>
        <taxon>Magnoliopsida</taxon>
        <taxon>eudicotyledons</taxon>
        <taxon>Gunneridae</taxon>
        <taxon>Pentapetalae</taxon>
        <taxon>rosids</taxon>
        <taxon>fabids</taxon>
        <taxon>Malpighiales</taxon>
        <taxon>Salicaceae</taxon>
        <taxon>Flacourtieae</taxon>
        <taxon>Dovyalis</taxon>
    </lineage>
</organism>